<protein>
    <recommendedName>
        <fullName evidence="8">Putative beta-barrel assembly-enhancing protease</fullName>
        <ecNumber evidence="8">3.4.-.-</ecNumber>
    </recommendedName>
</protein>
<keyword evidence="1 8" id="KW-0645">Protease</keyword>
<dbReference type="InterPro" id="IPR051156">
    <property type="entry name" value="Mito/Outer_Membr_Metalloprot"/>
</dbReference>
<dbReference type="PANTHER" id="PTHR22726">
    <property type="entry name" value="METALLOENDOPEPTIDASE OMA1"/>
    <property type="match status" value="1"/>
</dbReference>
<accession>A0A1X7AFA3</accession>
<dbReference type="EMBL" id="FWPT01000001">
    <property type="protein sequence ID" value="SMA36500.1"/>
    <property type="molecule type" value="Genomic_DNA"/>
</dbReference>
<comment type="function">
    <text evidence="8">Functions as both a chaperone and a metalloprotease. Maintains the integrity of the outer membrane by promoting either the assembly or the elimination of outer membrane proteins, depending on their folding state.</text>
</comment>
<feature type="binding site" evidence="8">
    <location>
        <position position="200"/>
    </location>
    <ligand>
        <name>Zn(2+)</name>
        <dbReference type="ChEBI" id="CHEBI:29105"/>
        <note>catalytic</note>
    </ligand>
</feature>
<evidence type="ECO:0000259" key="9">
    <source>
        <dbReference type="Pfam" id="PF01435"/>
    </source>
</evidence>
<dbReference type="SUPFAM" id="SSF48452">
    <property type="entry name" value="TPR-like"/>
    <property type="match status" value="1"/>
</dbReference>
<dbReference type="GO" id="GO:0008270">
    <property type="term" value="F:zinc ion binding"/>
    <property type="evidence" value="ECO:0007669"/>
    <property type="project" value="UniProtKB-UniRule"/>
</dbReference>
<dbReference type="Gene3D" id="1.25.40.10">
    <property type="entry name" value="Tetratricopeptide repeat domain"/>
    <property type="match status" value="1"/>
</dbReference>
<organism evidence="10 11">
    <name type="scientific">Parendozoicomonas haliclonae</name>
    <dbReference type="NCBI Taxonomy" id="1960125"/>
    <lineage>
        <taxon>Bacteria</taxon>
        <taxon>Pseudomonadati</taxon>
        <taxon>Pseudomonadota</taxon>
        <taxon>Gammaproteobacteria</taxon>
        <taxon>Oceanospirillales</taxon>
        <taxon>Endozoicomonadaceae</taxon>
        <taxon>Parendozoicomonas</taxon>
    </lineage>
</organism>
<dbReference type="AlphaFoldDB" id="A0A1X7AFA3"/>
<evidence type="ECO:0000256" key="4">
    <source>
        <dbReference type="ARBA" id="ARBA00022764"/>
    </source>
</evidence>
<evidence type="ECO:0000313" key="10">
    <source>
        <dbReference type="EMBL" id="SMA36500.1"/>
    </source>
</evidence>
<keyword evidence="11" id="KW-1185">Reference proteome</keyword>
<feature type="active site" description="Proton donor" evidence="8">
    <location>
        <position position="204"/>
    </location>
</feature>
<dbReference type="PANTHER" id="PTHR22726:SF1">
    <property type="entry name" value="METALLOENDOPEPTIDASE OMA1, MITOCHONDRIAL"/>
    <property type="match status" value="1"/>
</dbReference>
<feature type="active site" evidence="8">
    <location>
        <position position="135"/>
    </location>
</feature>
<evidence type="ECO:0000256" key="8">
    <source>
        <dbReference type="HAMAP-Rule" id="MF_00997"/>
    </source>
</evidence>
<dbReference type="Pfam" id="PF14559">
    <property type="entry name" value="TPR_19"/>
    <property type="match status" value="1"/>
</dbReference>
<evidence type="ECO:0000313" key="11">
    <source>
        <dbReference type="Proteomes" id="UP000196573"/>
    </source>
</evidence>
<dbReference type="RefSeq" id="WP_087106825.1">
    <property type="nucleotide sequence ID" value="NZ_CBCSCN010000027.1"/>
</dbReference>
<dbReference type="InterPro" id="IPR001915">
    <property type="entry name" value="Peptidase_M48"/>
</dbReference>
<dbReference type="GO" id="GO:0042597">
    <property type="term" value="C:periplasmic space"/>
    <property type="evidence" value="ECO:0007669"/>
    <property type="project" value="UniProtKB-SubCell"/>
</dbReference>
<keyword evidence="5 8" id="KW-0378">Hydrolase</keyword>
<keyword evidence="4 8" id="KW-0574">Periplasm</keyword>
<name>A0A1X7AFA3_9GAMM</name>
<comment type="similarity">
    <text evidence="8">Belongs to the peptidase M48 family. BepA subfamily.</text>
</comment>
<keyword evidence="7 8" id="KW-0482">Metalloprotease</keyword>
<gene>
    <name evidence="10" type="primary">yfgC_1</name>
    <name evidence="10" type="ORF">EHSB41UT_00662</name>
</gene>
<dbReference type="HAMAP" id="MF_00997">
    <property type="entry name" value="Protease_BepA"/>
    <property type="match status" value="1"/>
</dbReference>
<dbReference type="InterPro" id="IPR011990">
    <property type="entry name" value="TPR-like_helical_dom_sf"/>
</dbReference>
<feature type="binding site" evidence="8">
    <location>
        <position position="138"/>
    </location>
    <ligand>
        <name>Zn(2+)</name>
        <dbReference type="ChEBI" id="CHEBI:29105"/>
        <note>catalytic</note>
    </ligand>
</feature>
<feature type="domain" description="Peptidase M48" evidence="9">
    <location>
        <begin position="72"/>
        <end position="257"/>
    </location>
</feature>
<feature type="chain" id="PRO_5013416119" description="Putative beta-barrel assembly-enhancing protease" evidence="8">
    <location>
        <begin position="28"/>
        <end position="482"/>
    </location>
</feature>
<evidence type="ECO:0000256" key="1">
    <source>
        <dbReference type="ARBA" id="ARBA00022670"/>
    </source>
</evidence>
<dbReference type="EC" id="3.4.-.-" evidence="8"/>
<evidence type="ECO:0000256" key="3">
    <source>
        <dbReference type="ARBA" id="ARBA00022729"/>
    </source>
</evidence>
<dbReference type="GO" id="GO:0016020">
    <property type="term" value="C:membrane"/>
    <property type="evidence" value="ECO:0007669"/>
    <property type="project" value="InterPro"/>
</dbReference>
<dbReference type="CDD" id="cd07324">
    <property type="entry name" value="M48C_Oma1-like"/>
    <property type="match status" value="1"/>
</dbReference>
<reference evidence="10 11" key="1">
    <citation type="submission" date="2017-03" db="EMBL/GenBank/DDBJ databases">
        <authorList>
            <person name="Afonso C.L."/>
            <person name="Miller P.J."/>
            <person name="Scott M.A."/>
            <person name="Spackman E."/>
            <person name="Goraichik I."/>
            <person name="Dimitrov K.M."/>
            <person name="Suarez D.L."/>
            <person name="Swayne D.E."/>
        </authorList>
    </citation>
    <scope>NUCLEOTIDE SEQUENCE [LARGE SCALE GENOMIC DNA]</scope>
    <source>
        <strain evidence="10">SB41UT1</strain>
    </source>
</reference>
<dbReference type="Proteomes" id="UP000196573">
    <property type="component" value="Unassembled WGS sequence"/>
</dbReference>
<dbReference type="OrthoDB" id="9810445at2"/>
<feature type="binding site" evidence="8">
    <location>
        <position position="134"/>
    </location>
    <ligand>
        <name>Zn(2+)</name>
        <dbReference type="ChEBI" id="CHEBI:29105"/>
        <note>catalytic</note>
    </ligand>
</feature>
<dbReference type="Pfam" id="PF01435">
    <property type="entry name" value="Peptidase_M48"/>
    <property type="match status" value="1"/>
</dbReference>
<evidence type="ECO:0000256" key="7">
    <source>
        <dbReference type="ARBA" id="ARBA00023049"/>
    </source>
</evidence>
<dbReference type="InterPro" id="IPR030873">
    <property type="entry name" value="Protease_BepA"/>
</dbReference>
<keyword evidence="2 8" id="KW-0479">Metal-binding</keyword>
<evidence type="ECO:0000256" key="2">
    <source>
        <dbReference type="ARBA" id="ARBA00022723"/>
    </source>
</evidence>
<comment type="subcellular location">
    <subcellularLocation>
        <location evidence="8">Periplasm</location>
    </subcellularLocation>
</comment>
<proteinExistence type="inferred from homology"/>
<comment type="cofactor">
    <cofactor evidence="8">
        <name>Zn(2+)</name>
        <dbReference type="ChEBI" id="CHEBI:29105"/>
    </cofactor>
    <text evidence="8">Binds 1 zinc ion per subunit.</text>
</comment>
<evidence type="ECO:0000256" key="5">
    <source>
        <dbReference type="ARBA" id="ARBA00022801"/>
    </source>
</evidence>
<evidence type="ECO:0000256" key="6">
    <source>
        <dbReference type="ARBA" id="ARBA00022833"/>
    </source>
</evidence>
<dbReference type="Gene3D" id="3.30.2010.10">
    <property type="entry name" value="Metalloproteases ('zincins'), catalytic domain"/>
    <property type="match status" value="1"/>
</dbReference>
<keyword evidence="6 8" id="KW-0862">Zinc</keyword>
<dbReference type="GO" id="GO:0004222">
    <property type="term" value="F:metalloendopeptidase activity"/>
    <property type="evidence" value="ECO:0007669"/>
    <property type="project" value="InterPro"/>
</dbReference>
<feature type="signal peptide" evidence="8">
    <location>
        <begin position="1"/>
        <end position="27"/>
    </location>
</feature>
<keyword evidence="3 8" id="KW-0732">Signal</keyword>
<sequence length="482" mass="53463" precursor="true">MRLLKSLIASTLTCLLTLPLTISTATAEINLPSIGDSSSSIVSRQKEQEIGGVFLKMLHSQLRVESDPELVQYVEDLVYRLAEASQLQDRRLSIILIDSPYLNAFAAPGGIVGINTGLFLYARTEEEFAGVIAHELAHLSQRHYARGVEAQQRQQLPTMAALLGSIVLAATGAGDLGMAALSSTVAGAQSAQLAFTRTNEQEADRIGILTMARAGMDPRGMASLFERMSKLEGTGPQYEFLRTHPLSRNRVADTKSRAEQYPARPSKRDSEYDLMRNRAITLTTQSPETARNRFAEELDSGRTVSELATRYALAQVQLNMQRPADAQKTLAPVASKQSGDIHIQILNNRIQFANGKRQQGITGMRELLKRNPGNFPISMALVDLLYNNGNYKEALEVLRTESQKRPKDPEIWYLIAETAGLAGDITGVHTARSEYFFLVGNMDDSIRHLEYALEQPKLAFSQKAAYKTRIEEIRSYKKTMKL</sequence>
<dbReference type="GO" id="GO:0051603">
    <property type="term" value="P:proteolysis involved in protein catabolic process"/>
    <property type="evidence" value="ECO:0007669"/>
    <property type="project" value="TreeGrafter"/>
</dbReference>